<feature type="transmembrane region" description="Helical" evidence="2">
    <location>
        <begin position="359"/>
        <end position="379"/>
    </location>
</feature>
<feature type="transmembrane region" description="Helical" evidence="2">
    <location>
        <begin position="558"/>
        <end position="579"/>
    </location>
</feature>
<accession>A0A0N5CHH1</accession>
<sequence length="672" mass="75460">MSNKNSEPENPNSVVVTGSDNNTGSNGNSQNNTESHIKGGLINKMFPGKKRYVILCASIIGLCSLFSNILTVGFGLRCMTEEIYHFEDFNVSLGIDIFEKIDFDSIDVKDIPKINLSFPTTTTTQASFLPDFKIDIKAPSIGFNKESFKLMTEHPEIFKKILKTVVVEGSKLAIDITAKALDPRNIDWKNLANGFNLTNFDPSVVRQFKDYISKHIESLRQFEKDSNITYLRPPKVDDITIDKVNWRGDIDGKIKIIDRLAPFTFSENEKHLILGSAGLGVLIFFYPVSIIVKRFGVRKTVTLCCLLSAFFIALFPIMANIGLVPIMLTQVLLGGCFSCTFPAIALITESWATLSERNLFYPLLTLCLPLGAFLAYPLGGFYCRTIFSYELMFGSSTMLTLITTIYFWVTYRNCPGESTLITVTEQRLIENGKPIDGRKKHNKEKIPTKEILSDWQTETSILLTIATFGIYNLIFNVSPNYLFIDGGNCNLLTSLVYALLGLEIFIFSTYLTNKSEIIGKDWEPIKRIKILLLLTFITIGLIMGLLTFHWIILDSIKIFFMFVIGILISFNGATFLRCVTEVSRHYLYCFSVLLQFGSGVGLIIVEILYFICGDINCLYLIVGILTIFAGVVGYLKLIFEPAPFTKVENSRLPKGDSELSKAIIKSDIEDTM</sequence>
<dbReference type="SUPFAM" id="SSF103473">
    <property type="entry name" value="MFS general substrate transporter"/>
    <property type="match status" value="1"/>
</dbReference>
<organism evidence="3 4">
    <name type="scientific">Strongyloides papillosus</name>
    <name type="common">Intestinal threadworm</name>
    <dbReference type="NCBI Taxonomy" id="174720"/>
    <lineage>
        <taxon>Eukaryota</taxon>
        <taxon>Metazoa</taxon>
        <taxon>Ecdysozoa</taxon>
        <taxon>Nematoda</taxon>
        <taxon>Chromadorea</taxon>
        <taxon>Rhabditida</taxon>
        <taxon>Tylenchina</taxon>
        <taxon>Panagrolaimomorpha</taxon>
        <taxon>Strongyloidoidea</taxon>
        <taxon>Strongyloididae</taxon>
        <taxon>Strongyloides</taxon>
    </lineage>
</organism>
<feature type="transmembrane region" description="Helical" evidence="2">
    <location>
        <begin position="327"/>
        <end position="347"/>
    </location>
</feature>
<proteinExistence type="predicted"/>
<evidence type="ECO:0000256" key="1">
    <source>
        <dbReference type="SAM" id="MobiDB-lite"/>
    </source>
</evidence>
<dbReference type="InterPro" id="IPR011701">
    <property type="entry name" value="MFS"/>
</dbReference>
<dbReference type="CDD" id="cd06174">
    <property type="entry name" value="MFS"/>
    <property type="match status" value="1"/>
</dbReference>
<protein>
    <submittedName>
        <fullName evidence="4">MFS domain-containing protein</fullName>
    </submittedName>
</protein>
<dbReference type="PANTHER" id="PTHR45757:SF11">
    <property type="entry name" value="MAJOR FACILITATOR SUPERFAMILY (MFS) PROFILE DOMAIN-CONTAINING PROTEIN"/>
    <property type="match status" value="1"/>
</dbReference>
<reference evidence="4" key="1">
    <citation type="submission" date="2017-02" db="UniProtKB">
        <authorList>
            <consortium name="WormBaseParasite"/>
        </authorList>
    </citation>
    <scope>IDENTIFICATION</scope>
</reference>
<keyword evidence="2" id="KW-0812">Transmembrane</keyword>
<feature type="compositionally biased region" description="Low complexity" evidence="1">
    <location>
        <begin position="1"/>
        <end position="33"/>
    </location>
</feature>
<dbReference type="PANTHER" id="PTHR45757">
    <property type="entry name" value="PROTEIN CBG23364-RELATED"/>
    <property type="match status" value="1"/>
</dbReference>
<feature type="transmembrane region" description="Helical" evidence="2">
    <location>
        <begin position="391"/>
        <end position="409"/>
    </location>
</feature>
<dbReference type="Pfam" id="PF07690">
    <property type="entry name" value="MFS_1"/>
    <property type="match status" value="1"/>
</dbReference>
<dbReference type="Gene3D" id="1.20.1250.20">
    <property type="entry name" value="MFS general substrate transporter like domains"/>
    <property type="match status" value="1"/>
</dbReference>
<dbReference type="InterPro" id="IPR036259">
    <property type="entry name" value="MFS_trans_sf"/>
</dbReference>
<dbReference type="GO" id="GO:0022857">
    <property type="term" value="F:transmembrane transporter activity"/>
    <property type="evidence" value="ECO:0007669"/>
    <property type="project" value="InterPro"/>
</dbReference>
<feature type="transmembrane region" description="Helical" evidence="2">
    <location>
        <begin position="586"/>
        <end position="611"/>
    </location>
</feature>
<dbReference type="GO" id="GO:0016020">
    <property type="term" value="C:membrane"/>
    <property type="evidence" value="ECO:0007669"/>
    <property type="project" value="TreeGrafter"/>
</dbReference>
<dbReference type="STRING" id="174720.A0A0N5CHH1"/>
<feature type="transmembrane region" description="Helical" evidence="2">
    <location>
        <begin position="617"/>
        <end position="639"/>
    </location>
</feature>
<feature type="transmembrane region" description="Helical" evidence="2">
    <location>
        <begin position="52"/>
        <end position="76"/>
    </location>
</feature>
<feature type="region of interest" description="Disordered" evidence="1">
    <location>
        <begin position="1"/>
        <end position="35"/>
    </location>
</feature>
<name>A0A0N5CHH1_STREA</name>
<keyword evidence="2" id="KW-0472">Membrane</keyword>
<feature type="transmembrane region" description="Helical" evidence="2">
    <location>
        <begin position="491"/>
        <end position="511"/>
    </location>
</feature>
<dbReference type="Proteomes" id="UP000046392">
    <property type="component" value="Unplaced"/>
</dbReference>
<evidence type="ECO:0000313" key="4">
    <source>
        <dbReference type="WBParaSite" id="SPAL_0001728800.1"/>
    </source>
</evidence>
<feature type="transmembrane region" description="Helical" evidence="2">
    <location>
        <begin position="301"/>
        <end position="321"/>
    </location>
</feature>
<feature type="transmembrane region" description="Helical" evidence="2">
    <location>
        <begin position="461"/>
        <end position="479"/>
    </location>
</feature>
<feature type="transmembrane region" description="Helical" evidence="2">
    <location>
        <begin position="531"/>
        <end position="552"/>
    </location>
</feature>
<keyword evidence="3" id="KW-1185">Reference proteome</keyword>
<dbReference type="AlphaFoldDB" id="A0A0N5CHH1"/>
<dbReference type="WBParaSite" id="SPAL_0001728800.1">
    <property type="protein sequence ID" value="SPAL_0001728800.1"/>
    <property type="gene ID" value="SPAL_0001728800"/>
</dbReference>
<keyword evidence="2" id="KW-1133">Transmembrane helix</keyword>
<evidence type="ECO:0000313" key="3">
    <source>
        <dbReference type="Proteomes" id="UP000046392"/>
    </source>
</evidence>
<feature type="transmembrane region" description="Helical" evidence="2">
    <location>
        <begin position="272"/>
        <end position="292"/>
    </location>
</feature>
<evidence type="ECO:0000256" key="2">
    <source>
        <dbReference type="SAM" id="Phobius"/>
    </source>
</evidence>